<feature type="region of interest" description="Disordered" evidence="1">
    <location>
        <begin position="1"/>
        <end position="30"/>
    </location>
</feature>
<proteinExistence type="predicted"/>
<dbReference type="OrthoDB" id="598110at2"/>
<name>A0A4Y6Q2T6_PERCE</name>
<accession>A0A4Y6Q2T6</accession>
<dbReference type="AlphaFoldDB" id="A0A4Y6Q2T6"/>
<dbReference type="EMBL" id="CP041186">
    <property type="protein sequence ID" value="QDG54898.1"/>
    <property type="molecule type" value="Genomic_DNA"/>
</dbReference>
<gene>
    <name evidence="2" type="ORF">FIV42_15430</name>
</gene>
<evidence type="ECO:0000313" key="3">
    <source>
        <dbReference type="Proteomes" id="UP000315995"/>
    </source>
</evidence>
<evidence type="ECO:0000256" key="1">
    <source>
        <dbReference type="SAM" id="MobiDB-lite"/>
    </source>
</evidence>
<accession>A0A5B8YE00</accession>
<organism evidence="2 3">
    <name type="scientific">Persicimonas caeni</name>
    <dbReference type="NCBI Taxonomy" id="2292766"/>
    <lineage>
        <taxon>Bacteria</taxon>
        <taxon>Deltaproteobacteria</taxon>
        <taxon>Bradymonadales</taxon>
        <taxon>Bradymonadaceae</taxon>
        <taxon>Persicimonas</taxon>
    </lineage>
</organism>
<keyword evidence="3" id="KW-1185">Reference proteome</keyword>
<evidence type="ECO:0000313" key="2">
    <source>
        <dbReference type="EMBL" id="QDG54898.1"/>
    </source>
</evidence>
<dbReference type="Proteomes" id="UP000315995">
    <property type="component" value="Chromosome"/>
</dbReference>
<reference evidence="2 3" key="1">
    <citation type="submission" date="2019-06" db="EMBL/GenBank/DDBJ databases">
        <title>Persicimonas caeni gen. nov., sp. nov., a predatory bacterium isolated from solar saltern.</title>
        <authorList>
            <person name="Wang S."/>
        </authorList>
    </citation>
    <scope>NUCLEOTIDE SEQUENCE [LARGE SCALE GENOMIC DNA]</scope>
    <source>
        <strain evidence="2 3">YN101</strain>
    </source>
</reference>
<sequence length="111" mass="12309">MEYAGNPVHKRNPGDFGLTPPAAPSPDKTLCDGAEIFEKARAQELLSEGIRRGLVSAQQRGKFPQNVWAVTATGIPLEAQLENHVKGTYHGYPLASNDPLREKVLEWWEDK</sequence>
<protein>
    <submittedName>
        <fullName evidence="2">Uncharacterized protein</fullName>
    </submittedName>
</protein>